<reference evidence="2 3" key="1">
    <citation type="submission" date="2020-05" db="EMBL/GenBank/DDBJ databases">
        <authorList>
            <person name="Khan S.A."/>
            <person name="Jeon C.O."/>
            <person name="Chun B.H."/>
        </authorList>
    </citation>
    <scope>NUCLEOTIDE SEQUENCE [LARGE SCALE GENOMIC DNA]</scope>
    <source>
        <strain evidence="2 3">S1162</strain>
    </source>
</reference>
<gene>
    <name evidence="2" type="ORF">HK413_04775</name>
</gene>
<evidence type="ECO:0000313" key="3">
    <source>
        <dbReference type="Proteomes" id="UP000566071"/>
    </source>
</evidence>
<feature type="chain" id="PRO_5045735926" description="Carboxypeptidase regulatory-like domain-containing protein" evidence="1">
    <location>
        <begin position="20"/>
        <end position="63"/>
    </location>
</feature>
<dbReference type="SUPFAM" id="SSF49464">
    <property type="entry name" value="Carboxypeptidase regulatory domain-like"/>
    <property type="match status" value="1"/>
</dbReference>
<keyword evidence="1" id="KW-0732">Signal</keyword>
<organism evidence="2 3">
    <name type="scientific">Mucilaginibacter humi</name>
    <dbReference type="NCBI Taxonomy" id="2732510"/>
    <lineage>
        <taxon>Bacteria</taxon>
        <taxon>Pseudomonadati</taxon>
        <taxon>Bacteroidota</taxon>
        <taxon>Sphingobacteriia</taxon>
        <taxon>Sphingobacteriales</taxon>
        <taxon>Sphingobacteriaceae</taxon>
        <taxon>Mucilaginibacter</taxon>
    </lineage>
</organism>
<keyword evidence="3" id="KW-1185">Reference proteome</keyword>
<dbReference type="InterPro" id="IPR008969">
    <property type="entry name" value="CarboxyPept-like_regulatory"/>
</dbReference>
<evidence type="ECO:0000313" key="2">
    <source>
        <dbReference type="EMBL" id="NNU33633.1"/>
    </source>
</evidence>
<dbReference type="RefSeq" id="WP_175269323.1">
    <property type="nucleotide sequence ID" value="NZ_JABFCR010000015.1"/>
</dbReference>
<protein>
    <recommendedName>
        <fullName evidence="4">Carboxypeptidase regulatory-like domain-containing protein</fullName>
    </recommendedName>
</protein>
<dbReference type="EMBL" id="JABFCR010000015">
    <property type="protein sequence ID" value="NNU33633.1"/>
    <property type="molecule type" value="Genomic_DNA"/>
</dbReference>
<comment type="caution">
    <text evidence="2">The sequence shown here is derived from an EMBL/GenBank/DDBJ whole genome shotgun (WGS) entry which is preliminary data.</text>
</comment>
<dbReference type="Proteomes" id="UP000566071">
    <property type="component" value="Unassembled WGS sequence"/>
</dbReference>
<name>A0ABX1W211_9SPHI</name>
<evidence type="ECO:0000256" key="1">
    <source>
        <dbReference type="SAM" id="SignalP"/>
    </source>
</evidence>
<evidence type="ECO:0008006" key="4">
    <source>
        <dbReference type="Google" id="ProtNLM"/>
    </source>
</evidence>
<proteinExistence type="predicted"/>
<feature type="signal peptide" evidence="1">
    <location>
        <begin position="1"/>
        <end position="19"/>
    </location>
</feature>
<sequence>MKRYLVFIALLFIARATNAQDVIKGTVVEQGTNEKLTNVFVHNTSNKQITLVDKNGNFQIKGA</sequence>
<accession>A0ABX1W211</accession>